<feature type="region of interest" description="Disordered" evidence="1">
    <location>
        <begin position="33"/>
        <end position="334"/>
    </location>
</feature>
<dbReference type="InParanoid" id="D8PL90"/>
<feature type="compositionally biased region" description="Pro residues" evidence="1">
    <location>
        <begin position="88"/>
        <end position="100"/>
    </location>
</feature>
<dbReference type="AlphaFoldDB" id="D8PL90"/>
<accession>D8PL90</accession>
<feature type="compositionally biased region" description="Polar residues" evidence="1">
    <location>
        <begin position="222"/>
        <end position="243"/>
    </location>
</feature>
<feature type="compositionally biased region" description="Polar residues" evidence="1">
    <location>
        <begin position="50"/>
        <end position="61"/>
    </location>
</feature>
<feature type="compositionally biased region" description="Low complexity" evidence="1">
    <location>
        <begin position="149"/>
        <end position="165"/>
    </location>
</feature>
<keyword evidence="3" id="KW-1185">Reference proteome</keyword>
<feature type="compositionally biased region" description="Basic and acidic residues" evidence="1">
    <location>
        <begin position="412"/>
        <end position="421"/>
    </location>
</feature>
<sequence>MCSNDMETGACPRRSLTLDELRWLEASAWFEGRASRPASPAPFDRDSSPPRWSTLSTSAPERSSAFPSHYDLPLKSKSPMHLRCVLTPPTPSPTPPPPPYSSHAASIPRAASKLRLKDDPLPHVQPTEIIPPDEGPRPTEWINRRPRPSRSGSSAFSQRSTSQRSVTGRPVTRYAGPSTASVNTYSTARPEKEKTKDAPFWKVFMRPRSRTVPSEPRALKTHPSQALTPSVAHSLSTRTASGQSRTPSMSSLTSSTTSDSSARPETPSPLLPSSKFEPHHRGVAGGAPPCLHHRTARTSSVTTKDSAATKASAASASSSIPPPSAMSSSKSVKFAAAPTVHYASAGYWEVEARLCAKEEESLGIDLDSMDFDLESEHGALIASLRPPPSPKKEKKESSLGFGRKKSNRSRSRSKEGEDRSLRRLVGLRRAGPPPRPSISGPYALGTAPVPVPRDHDAPVSSASSFMSTGSGSSSLRSKASLRSRLSRRTGLSSSLPLRRAPSMDSVKSGGARSLGSIASTTGSVRGWLGRVGVP</sequence>
<feature type="compositionally biased region" description="Low complexity" evidence="1">
    <location>
        <begin position="460"/>
        <end position="478"/>
    </location>
</feature>
<feature type="compositionally biased region" description="Basic and acidic residues" evidence="1">
    <location>
        <begin position="189"/>
        <end position="199"/>
    </location>
</feature>
<evidence type="ECO:0000256" key="1">
    <source>
        <dbReference type="SAM" id="MobiDB-lite"/>
    </source>
</evidence>
<dbReference type="STRING" id="578458.D8PL90"/>
<dbReference type="OMA" id="HYASICH"/>
<evidence type="ECO:0000313" key="2">
    <source>
        <dbReference type="EMBL" id="EFJ02724.1"/>
    </source>
</evidence>
<feature type="compositionally biased region" description="Basic residues" evidence="1">
    <location>
        <begin position="402"/>
        <end position="411"/>
    </location>
</feature>
<feature type="region of interest" description="Disordered" evidence="1">
    <location>
        <begin position="380"/>
        <end position="518"/>
    </location>
</feature>
<dbReference type="HOGENOM" id="CLU_510130_0_0_1"/>
<name>D8PL90_SCHCM</name>
<proteinExistence type="predicted"/>
<feature type="compositionally biased region" description="Low complexity" evidence="1">
    <location>
        <begin position="244"/>
        <end position="261"/>
    </location>
</feature>
<dbReference type="VEuPathDB" id="FungiDB:SCHCODRAFT_02486756"/>
<protein>
    <submittedName>
        <fullName evidence="2">Expressed protein</fullName>
    </submittedName>
</protein>
<dbReference type="GeneID" id="9597690"/>
<feature type="non-terminal residue" evidence="2">
    <location>
        <position position="534"/>
    </location>
</feature>
<dbReference type="OrthoDB" id="10352261at2759"/>
<evidence type="ECO:0000313" key="3">
    <source>
        <dbReference type="Proteomes" id="UP000007431"/>
    </source>
</evidence>
<dbReference type="KEGG" id="scm:SCHCO_02486756"/>
<reference evidence="2 3" key="1">
    <citation type="journal article" date="2010" name="Nat. Biotechnol.">
        <title>Genome sequence of the model mushroom Schizophyllum commune.</title>
        <authorList>
            <person name="Ohm R.A."/>
            <person name="de Jong J.F."/>
            <person name="Lugones L.G."/>
            <person name="Aerts A."/>
            <person name="Kothe E."/>
            <person name="Stajich J.E."/>
            <person name="de Vries R.P."/>
            <person name="Record E."/>
            <person name="Levasseur A."/>
            <person name="Baker S.E."/>
            <person name="Bartholomew K.A."/>
            <person name="Coutinho P.M."/>
            <person name="Erdmann S."/>
            <person name="Fowler T.J."/>
            <person name="Gathman A.C."/>
            <person name="Lombard V."/>
            <person name="Henrissat B."/>
            <person name="Knabe N."/>
            <person name="Kuees U."/>
            <person name="Lilly W.W."/>
            <person name="Lindquist E."/>
            <person name="Lucas S."/>
            <person name="Magnuson J.K."/>
            <person name="Piumi F."/>
            <person name="Raudaskoski M."/>
            <person name="Salamov A."/>
            <person name="Schmutz J."/>
            <person name="Schwarze F.W.M.R."/>
            <person name="vanKuyk P.A."/>
            <person name="Horton J.S."/>
            <person name="Grigoriev I.V."/>
            <person name="Woesten H.A.B."/>
        </authorList>
    </citation>
    <scope>NUCLEOTIDE SEQUENCE [LARGE SCALE GENOMIC DNA]</scope>
    <source>
        <strain evidence="3">H4-8 / FGSC 9210</strain>
    </source>
</reference>
<organism evidence="3">
    <name type="scientific">Schizophyllum commune (strain H4-8 / FGSC 9210)</name>
    <name type="common">Split gill fungus</name>
    <dbReference type="NCBI Taxonomy" id="578458"/>
    <lineage>
        <taxon>Eukaryota</taxon>
        <taxon>Fungi</taxon>
        <taxon>Dikarya</taxon>
        <taxon>Basidiomycota</taxon>
        <taxon>Agaricomycotina</taxon>
        <taxon>Agaricomycetes</taxon>
        <taxon>Agaricomycetidae</taxon>
        <taxon>Agaricales</taxon>
        <taxon>Schizophyllaceae</taxon>
        <taxon>Schizophyllum</taxon>
    </lineage>
</organism>
<feature type="compositionally biased region" description="Polar residues" evidence="1">
    <location>
        <begin position="178"/>
        <end position="187"/>
    </location>
</feature>
<dbReference type="EMBL" id="GL377302">
    <property type="protein sequence ID" value="EFJ02724.1"/>
    <property type="molecule type" value="Genomic_DNA"/>
</dbReference>
<feature type="compositionally biased region" description="Low complexity" evidence="1">
    <location>
        <begin position="298"/>
        <end position="334"/>
    </location>
</feature>
<feature type="compositionally biased region" description="Low complexity" evidence="1">
    <location>
        <begin position="488"/>
        <end position="502"/>
    </location>
</feature>
<gene>
    <name evidence="2" type="ORF">SCHCODRAFT_104605</name>
</gene>
<dbReference type="Proteomes" id="UP000007431">
    <property type="component" value="Unassembled WGS sequence"/>
</dbReference>